<keyword evidence="16" id="KW-0539">Nucleus</keyword>
<dbReference type="FunFam" id="3.40.50.300:FF:000327">
    <property type="entry name" value="ATP-binding cassette sub-family A member 3"/>
    <property type="match status" value="1"/>
</dbReference>
<evidence type="ECO:0000256" key="19">
    <source>
        <dbReference type="RuleBase" id="RU000383"/>
    </source>
</evidence>
<dbReference type="GO" id="GO:0005634">
    <property type="term" value="C:nucleus"/>
    <property type="evidence" value="ECO:0007669"/>
    <property type="project" value="UniProtKB-SubCell"/>
</dbReference>
<keyword evidence="15" id="KW-0206">Cytoskeleton</keyword>
<evidence type="ECO:0000256" key="10">
    <source>
        <dbReference type="ARBA" id="ARBA00022776"/>
    </source>
</evidence>
<dbReference type="GO" id="GO:0051301">
    <property type="term" value="P:cell division"/>
    <property type="evidence" value="ECO:0007669"/>
    <property type="project" value="UniProtKB-KW"/>
</dbReference>
<keyword evidence="10" id="KW-0498">Mitosis</keyword>
<dbReference type="Gene3D" id="1.10.472.10">
    <property type="entry name" value="Cyclin-like"/>
    <property type="match status" value="2"/>
</dbReference>
<organism evidence="23 24">
    <name type="scientific">Cricetulus griseus</name>
    <name type="common">Chinese hamster</name>
    <name type="synonym">Cricetulus barabensis griseus</name>
    <dbReference type="NCBI Taxonomy" id="10029"/>
    <lineage>
        <taxon>Eukaryota</taxon>
        <taxon>Metazoa</taxon>
        <taxon>Chordata</taxon>
        <taxon>Craniata</taxon>
        <taxon>Vertebrata</taxon>
        <taxon>Euteleostomi</taxon>
        <taxon>Mammalia</taxon>
        <taxon>Eutheria</taxon>
        <taxon>Euarchontoglires</taxon>
        <taxon>Glires</taxon>
        <taxon>Rodentia</taxon>
        <taxon>Myomorpha</taxon>
        <taxon>Muroidea</taxon>
        <taxon>Cricetidae</taxon>
        <taxon>Cricetinae</taxon>
        <taxon>Cricetulus</taxon>
    </lineage>
</organism>
<feature type="compositionally biased region" description="Polar residues" evidence="20">
    <location>
        <begin position="1730"/>
        <end position="1739"/>
    </location>
</feature>
<dbReference type="GO" id="GO:0016887">
    <property type="term" value="F:ATP hydrolysis activity"/>
    <property type="evidence" value="ECO:0007669"/>
    <property type="project" value="InterPro"/>
</dbReference>
<comment type="subunit">
    <text evidence="18">Component of the SCF(CCNF) complex consisting of CUL1, RBX1, SKP1 and CCNF. Interacts with SKP1. Interacts with CUL1. Interacts with CCNB1; interaction is required for nuclear localization of CCNB1. Interacts with CCP110; this interaction leads to CCP110 ubiquitination and degradation via the proteasome pathway. Interacts (via the Cyclin N-terminal domain) with MYBL2/BMYB. Interacts with FZR1/CDH1 (via N-terminus). Interacts with RRM2 (via Cy motif and when phosphorylated at 'Thr-33'); the interaction occurs exclusively in G2 and early M. Interacts with CDC6 (via Cy motif); the interaction takes place during G2 and M phase.</text>
</comment>
<evidence type="ECO:0000256" key="16">
    <source>
        <dbReference type="ARBA" id="ARBA00023242"/>
    </source>
</evidence>
<dbReference type="FunFam" id="1.10.472.10:FF:000055">
    <property type="entry name" value="Cyclin F"/>
    <property type="match status" value="1"/>
</dbReference>
<keyword evidence="7" id="KW-0963">Cytoplasm</keyword>
<dbReference type="Pfam" id="PF23321">
    <property type="entry name" value="R1_ABCA1"/>
    <property type="match status" value="1"/>
</dbReference>
<feature type="region of interest" description="Disordered" evidence="20">
    <location>
        <begin position="1690"/>
        <end position="1739"/>
    </location>
</feature>
<evidence type="ECO:0000256" key="11">
    <source>
        <dbReference type="ARBA" id="ARBA00022786"/>
    </source>
</evidence>
<dbReference type="CDD" id="cd03263">
    <property type="entry name" value="ABC_subfamily_A"/>
    <property type="match status" value="1"/>
</dbReference>
<dbReference type="InterPro" id="IPR013763">
    <property type="entry name" value="Cyclin-like_dom"/>
</dbReference>
<keyword evidence="9 21" id="KW-0812">Transmembrane</keyword>
<feature type="compositionally biased region" description="Low complexity" evidence="20">
    <location>
        <begin position="1838"/>
        <end position="1849"/>
    </location>
</feature>
<dbReference type="SMART" id="SM01332">
    <property type="entry name" value="Cyclin_C"/>
    <property type="match status" value="1"/>
</dbReference>
<feature type="transmembrane region" description="Helical" evidence="21">
    <location>
        <begin position="309"/>
        <end position="331"/>
    </location>
</feature>
<feature type="transmembrane region" description="Helical" evidence="21">
    <location>
        <begin position="536"/>
        <end position="558"/>
    </location>
</feature>
<feature type="transmembrane region" description="Helical" evidence="21">
    <location>
        <begin position="240"/>
        <end position="258"/>
    </location>
</feature>
<accession>G3I2S9</accession>
<evidence type="ECO:0000256" key="5">
    <source>
        <dbReference type="ARBA" id="ARBA00006955"/>
    </source>
</evidence>
<name>G3I2S9_CRIGR</name>
<keyword evidence="13 19" id="KW-0195">Cyclin</keyword>
<feature type="transmembrane region" description="Helical" evidence="21">
    <location>
        <begin position="827"/>
        <end position="846"/>
    </location>
</feature>
<evidence type="ECO:0000256" key="8">
    <source>
        <dbReference type="ARBA" id="ARBA00022618"/>
    </source>
</evidence>
<dbReference type="Pfam" id="PF02984">
    <property type="entry name" value="Cyclin_C"/>
    <property type="match status" value="1"/>
</dbReference>
<keyword evidence="11" id="KW-0833">Ubl conjugation pathway</keyword>
<keyword evidence="8" id="KW-0132">Cell division</keyword>
<dbReference type="EMBL" id="JH001143">
    <property type="protein sequence ID" value="EGW09750.1"/>
    <property type="molecule type" value="Genomic_DNA"/>
</dbReference>
<feature type="region of interest" description="Disordered" evidence="20">
    <location>
        <begin position="1887"/>
        <end position="1921"/>
    </location>
</feature>
<dbReference type="FunFam" id="1.10.472.10:FF:000038">
    <property type="entry name" value="Cyclin F"/>
    <property type="match status" value="1"/>
</dbReference>
<dbReference type="Gene3D" id="1.25.40.10">
    <property type="entry name" value="Tetratricopeptide repeat domain"/>
    <property type="match status" value="1"/>
</dbReference>
<dbReference type="PaxDb" id="10029-XP_007606743.1"/>
<evidence type="ECO:0000259" key="22">
    <source>
        <dbReference type="PROSITE" id="PS50893"/>
    </source>
</evidence>
<evidence type="ECO:0000256" key="4">
    <source>
        <dbReference type="ARBA" id="ARBA00004556"/>
    </source>
</evidence>
<dbReference type="GO" id="GO:0005319">
    <property type="term" value="F:lipid transporter activity"/>
    <property type="evidence" value="ECO:0007669"/>
    <property type="project" value="TreeGrafter"/>
</dbReference>
<comment type="subcellular location">
    <subcellularLocation>
        <location evidence="1">Cytoplasm</location>
        <location evidence="1">Cytoskeleton</location>
        <location evidence="1">Microtubule organizing center</location>
        <location evidence="1">Centrosome</location>
        <location evidence="1">Centriole</location>
    </subcellularLocation>
    <subcellularLocation>
        <location evidence="4">Cytoplasm</location>
        <location evidence="4">Perinuclear region</location>
    </subcellularLocation>
    <subcellularLocation>
        <location evidence="3">Membrane</location>
        <topology evidence="3">Multi-pass membrane protein</topology>
    </subcellularLocation>
    <subcellularLocation>
        <location evidence="2">Nucleus</location>
    </subcellularLocation>
</comment>
<dbReference type="Pfam" id="PF00005">
    <property type="entry name" value="ABC_tran"/>
    <property type="match status" value="2"/>
</dbReference>
<dbReference type="InterPro" id="IPR004367">
    <property type="entry name" value="Cyclin_C-dom"/>
</dbReference>
<dbReference type="InParanoid" id="G3I2S9"/>
<sequence>MTGSDAVTALLELLNTSGKAKDVLGFPSVPLFENYIIKDPKSFYILVGIVFDHSFNSSNEPLPLVVKYDLRFSYVQRNYVPSLNHLFFPDEVEGWRTAFLYPPNMNPEPREFAYADGGSPGYNKEGFLAIQHAVDKAIMWHHAPSATLNMFKNLNVLLQRFPFGPHVQDPFLVILQNEFPLLLMLNFICIELIVINSILLEKEKKLKVFKEPYNVNDWLAKPDSCTNCQGNQPKAHVGTVIGGIVFFLTYLPYLYITFSYHQRTYFQKIAFCLFSNVAMAIGVRFISLFEAKGIGIQWSNIGSVQGDFSFSQVLLLLLLDSFLYCLIAFLVDSLFSGKFGIPKFWYFLAKLKGLSHQNCREEIEEMLRLLSLKHKWNSRSKFLSCGMKRKLSLGIALIAGSKVLILDEPTSGMDSTSRRAIWDILQQQKSGHTILLTTHFMDEADLLGDRIAILAKGELQCCGSPPFLKEKYEVFQSELPAGQRDEIIKHLNLKPILNTTEKGGGCTVKGCRWLCLLCQQFFAMLLKKVAYSWRNWMLMLCVQILLPLVVTVLSLTFFDFKLKKMENVPLELTLKTYGQTIVPFFVSKNSHLDPQLSDNFIKMLVAAGQIPLHVQGPVEDFLLKKAKEAPEDFDKLYVVAASFEDVNNHTTVKALFNNQAYHSPSIALALVDNFLFKLLSGTNASITTTNYPQPQTAEELSESILYQGPKGHYLVINFLFGIAFLSSSFCILTVTEKNIKSKHIQFVSGVSAVAFWLSALLWDLISFLVPTLLLVLVFLWYKEEAFAHHENSPAVVLIMILYGWAVIPFIYTVSFSFKTPGNACVKLVVMLTFLSISPNVLVTVTSDKAEGYVVQKDIYAWESLGIGKYLTALAILGPVYIILLFLIEANTFCILKSKLSGFSGKEKMVYNMKVPLLAVNKVSFTVEEKECFGLLGLNGAGKTSIFNMVTGEQPITSGDVFVKGFNIKSDLVKVRQWIGYCPEFDALLNFMTGREMLVMYARIRGIPERHIKTCIDQIIEDLLMHVYADKLVKTYSDGNKRMLSTAIALIGEPAVILLDEPSTGMDPVAQRLLWDTVARARESGKSIVITSHSMEECEALCTRLAIMVQGQFKCLGSPQHLKSKFGTGYSLQARVQRELEQEALKKFKAFVEMTFPGSNLEDEHQGMVQYYLPGYSLSWAKVFGIMEQAKKDYMLEDYSINQVHSHLKYLVDNHASVWASASFQELWPSPKNLKLFERAAEKGNFEAAVKLGIAYLYNEGLSVSDEACAEVNGLKASRFFSMAEKLNMGSEPFIWLFIRPPWSASGSCCKAVVHDSLRAECQLQRAHKASILHCLGRVLNLFEDEEKRKQARALFEESAHQGCLASSYLLWESDRRMDMSDPGRCLHNFRKLRDYAAKGCWEAQLALAKACAGGSQLGLEGKACNETVCQLFQASQAVNKQRVFSVQKGLSDTMRYILIDWLVEVATMKDFTSLCLHLTVECVDRYLQRRLVPRYKLQLLGIACMVICTRFISKEILTIREAVWLTDNTYKYEDLVRMMGEIVSALEGKIRVPTVVDYKEVLLTLVPVASRTQHLCSFLCELSLLHTSLSIYAPARLASAALLLARLMHGQIQPWTTHLWDITGFSYNDLTPCVLSLHKKCFHDDAPKDYRQVSLTAVKQRFEDKCYDEISQEEVLSYAELCTALGVKQESPEPSSFPSTGEIHTFLSSPSGRRNKRKRENSLQEDRGSFVTTPTAELSSQEETLLGSLLDWSLDCCSGYEGDQESEGEKEGDVTAPSGLLDVTVVYMNPEQHCCQESSDEEAWPEDKGHQAAHPTPALRPLLCNRGDLGKDITTSGYSSVSSLSPISSLDGGMRGSPRSTSVLSVGSYSNTKPCHHQAKKSCLQCRPPNPPESGVHQQRVKRQNLSVHSDEDTNLGFLKL</sequence>
<dbReference type="PROSITE" id="PS50893">
    <property type="entry name" value="ABC_TRANSPORTER_2"/>
    <property type="match status" value="2"/>
</dbReference>
<feature type="transmembrane region" description="Helical" evidence="21">
    <location>
        <begin position="755"/>
        <end position="781"/>
    </location>
</feature>
<keyword evidence="12 21" id="KW-1133">Transmembrane helix</keyword>
<evidence type="ECO:0000256" key="13">
    <source>
        <dbReference type="ARBA" id="ARBA00023127"/>
    </source>
</evidence>
<evidence type="ECO:0000256" key="7">
    <source>
        <dbReference type="ARBA" id="ARBA00022490"/>
    </source>
</evidence>
<dbReference type="Pfam" id="PF12698">
    <property type="entry name" value="ABC2_membrane_3"/>
    <property type="match status" value="1"/>
</dbReference>
<feature type="transmembrane region" description="Helical" evidence="21">
    <location>
        <begin position="181"/>
        <end position="200"/>
    </location>
</feature>
<evidence type="ECO:0000256" key="20">
    <source>
        <dbReference type="SAM" id="MobiDB-lite"/>
    </source>
</evidence>
<feature type="domain" description="ABC transporter" evidence="22">
    <location>
        <begin position="251"/>
        <end position="481"/>
    </location>
</feature>
<dbReference type="Pfam" id="PF00134">
    <property type="entry name" value="Cyclin_N"/>
    <property type="match status" value="1"/>
</dbReference>
<dbReference type="GO" id="GO:0140359">
    <property type="term" value="F:ABC-type transporter activity"/>
    <property type="evidence" value="ECO:0007669"/>
    <property type="project" value="InterPro"/>
</dbReference>
<dbReference type="InterPro" id="IPR036915">
    <property type="entry name" value="Cyclin-like_sf"/>
</dbReference>
<feature type="region of interest" description="Disordered" evidence="20">
    <location>
        <begin position="1838"/>
        <end position="1865"/>
    </location>
</feature>
<dbReference type="InterPro" id="IPR006671">
    <property type="entry name" value="Cyclin_N"/>
</dbReference>
<dbReference type="Gene3D" id="3.40.50.300">
    <property type="entry name" value="P-loop containing nucleotide triphosphate hydrolases"/>
    <property type="match status" value="2"/>
</dbReference>
<dbReference type="GO" id="GO:0016020">
    <property type="term" value="C:membrane"/>
    <property type="evidence" value="ECO:0007669"/>
    <property type="project" value="UniProtKB-SubCell"/>
</dbReference>
<evidence type="ECO:0000256" key="17">
    <source>
        <dbReference type="ARBA" id="ARBA00023306"/>
    </source>
</evidence>
<evidence type="ECO:0000256" key="2">
    <source>
        <dbReference type="ARBA" id="ARBA00004123"/>
    </source>
</evidence>
<feature type="transmembrane region" description="Helical" evidence="21">
    <location>
        <begin position="793"/>
        <end position="815"/>
    </location>
</feature>
<dbReference type="InterPro" id="IPR003439">
    <property type="entry name" value="ABC_transporter-like_ATP-bd"/>
</dbReference>
<dbReference type="SUPFAM" id="SSF47954">
    <property type="entry name" value="Cyclin-like"/>
    <property type="match status" value="2"/>
</dbReference>
<evidence type="ECO:0000313" key="24">
    <source>
        <dbReference type="Proteomes" id="UP000001075"/>
    </source>
</evidence>
<proteinExistence type="inferred from homology"/>
<dbReference type="InterPro" id="IPR011990">
    <property type="entry name" value="TPR-like_helical_dom_sf"/>
</dbReference>
<dbReference type="PANTHER" id="PTHR19229">
    <property type="entry name" value="ATP-BINDING CASSETTE TRANSPORTER SUBFAMILY A ABCA"/>
    <property type="match status" value="1"/>
</dbReference>
<evidence type="ECO:0000256" key="14">
    <source>
        <dbReference type="ARBA" id="ARBA00023136"/>
    </source>
</evidence>
<dbReference type="SMART" id="SM00385">
    <property type="entry name" value="CYCLIN"/>
    <property type="match status" value="2"/>
</dbReference>
<protein>
    <recommendedName>
        <fullName evidence="6">Cyclin-F</fullName>
    </recommendedName>
</protein>
<evidence type="ECO:0000256" key="21">
    <source>
        <dbReference type="SAM" id="Phobius"/>
    </source>
</evidence>
<feature type="domain" description="ABC transporter" evidence="22">
    <location>
        <begin position="904"/>
        <end position="1134"/>
    </location>
</feature>
<dbReference type="InterPro" id="IPR026082">
    <property type="entry name" value="ABCA"/>
</dbReference>
<dbReference type="eggNOG" id="KOG0654">
    <property type="taxonomic scope" value="Eukaryota"/>
</dbReference>
<dbReference type="InterPro" id="IPR056264">
    <property type="entry name" value="R2_ABCA1-4-like"/>
</dbReference>
<comment type="similarity">
    <text evidence="5">Belongs to the cyclin family. Cyclin AB subfamily.</text>
</comment>
<keyword evidence="14 21" id="KW-0472">Membrane</keyword>
<evidence type="ECO:0000256" key="9">
    <source>
        <dbReference type="ARBA" id="ARBA00022692"/>
    </source>
</evidence>
<feature type="transmembrane region" description="Helical" evidence="21">
    <location>
        <begin position="270"/>
        <end position="289"/>
    </location>
</feature>
<evidence type="ECO:0000256" key="3">
    <source>
        <dbReference type="ARBA" id="ARBA00004141"/>
    </source>
</evidence>
<evidence type="ECO:0000256" key="1">
    <source>
        <dbReference type="ARBA" id="ARBA00004114"/>
    </source>
</evidence>
<gene>
    <name evidence="23" type="ORF">I79_017723</name>
</gene>
<dbReference type="GO" id="GO:0005524">
    <property type="term" value="F:ATP binding"/>
    <property type="evidence" value="ECO:0007669"/>
    <property type="project" value="InterPro"/>
</dbReference>
<feature type="transmembrane region" description="Helical" evidence="21">
    <location>
        <begin position="713"/>
        <end position="734"/>
    </location>
</feature>
<dbReference type="GlyGen" id="G3I2S9">
    <property type="glycosylation" value="1 site"/>
</dbReference>
<dbReference type="InterPro" id="IPR048258">
    <property type="entry name" value="Cyclins_cyclin-box"/>
</dbReference>
<dbReference type="Proteomes" id="UP000001075">
    <property type="component" value="Unassembled WGS sequence"/>
</dbReference>
<evidence type="ECO:0000256" key="12">
    <source>
        <dbReference type="ARBA" id="ARBA00022989"/>
    </source>
</evidence>
<dbReference type="GO" id="GO:0010826">
    <property type="term" value="P:negative regulation of centrosome duplication"/>
    <property type="evidence" value="ECO:0007669"/>
    <property type="project" value="UniProtKB-ARBA"/>
</dbReference>
<reference evidence="24" key="1">
    <citation type="journal article" date="2011" name="Nat. Biotechnol.">
        <title>The genomic sequence of the Chinese hamster ovary (CHO)-K1 cell line.</title>
        <authorList>
            <person name="Xu X."/>
            <person name="Nagarajan H."/>
            <person name="Lewis N.E."/>
            <person name="Pan S."/>
            <person name="Cai Z."/>
            <person name="Liu X."/>
            <person name="Chen W."/>
            <person name="Xie M."/>
            <person name="Wang W."/>
            <person name="Hammond S."/>
            <person name="Andersen M.R."/>
            <person name="Neff N."/>
            <person name="Passarelli B."/>
            <person name="Koh W."/>
            <person name="Fan H.C."/>
            <person name="Wang J."/>
            <person name="Gui Y."/>
            <person name="Lee K.H."/>
            <person name="Betenbaugh M.J."/>
            <person name="Quake S.R."/>
            <person name="Famili I."/>
            <person name="Palsson B.O."/>
            <person name="Wang J."/>
        </authorList>
    </citation>
    <scope>NUCLEOTIDE SEQUENCE [LARGE SCALE GENOMIC DNA]</scope>
    <source>
        <strain evidence="24">CHO K1 cell line</strain>
    </source>
</reference>
<dbReference type="InterPro" id="IPR027417">
    <property type="entry name" value="P-loop_NTPase"/>
</dbReference>
<dbReference type="PROSITE" id="PS00292">
    <property type="entry name" value="CYCLINS"/>
    <property type="match status" value="1"/>
</dbReference>
<evidence type="ECO:0000256" key="6">
    <source>
        <dbReference type="ARBA" id="ARBA00019493"/>
    </source>
</evidence>
<dbReference type="GO" id="GO:0005814">
    <property type="term" value="C:centriole"/>
    <property type="evidence" value="ECO:0007669"/>
    <property type="project" value="UniProtKB-SubCell"/>
</dbReference>
<feature type="transmembrane region" description="Helical" evidence="21">
    <location>
        <begin position="866"/>
        <end position="887"/>
    </location>
</feature>
<keyword evidence="17" id="KW-0131">Cell cycle</keyword>
<evidence type="ECO:0000256" key="15">
    <source>
        <dbReference type="ARBA" id="ARBA00023212"/>
    </source>
</evidence>
<dbReference type="CDD" id="cd20521">
    <property type="entry name" value="CYCLIN_CCNF_rpt1"/>
    <property type="match status" value="1"/>
</dbReference>
<dbReference type="CDD" id="cd20522">
    <property type="entry name" value="CYCLIN_CCNF_rpt2"/>
    <property type="match status" value="1"/>
</dbReference>
<dbReference type="PANTHER" id="PTHR19229:SF117">
    <property type="entry name" value="ATP-BINDING CASSETTE SUB-FAMILY A MEMBER 17"/>
    <property type="match status" value="1"/>
</dbReference>
<dbReference type="InterPro" id="IPR013525">
    <property type="entry name" value="ABC2_TM"/>
</dbReference>
<evidence type="ECO:0000313" key="23">
    <source>
        <dbReference type="EMBL" id="EGW09750.1"/>
    </source>
</evidence>
<dbReference type="SUPFAM" id="SSF52540">
    <property type="entry name" value="P-loop containing nucleoside triphosphate hydrolases"/>
    <property type="match status" value="2"/>
</dbReference>
<dbReference type="GO" id="GO:0048471">
    <property type="term" value="C:perinuclear region of cytoplasm"/>
    <property type="evidence" value="ECO:0007669"/>
    <property type="project" value="UniProtKB-SubCell"/>
</dbReference>
<dbReference type="STRING" id="10029.G3I2S9"/>
<evidence type="ECO:0000256" key="18">
    <source>
        <dbReference type="ARBA" id="ARBA00064437"/>
    </source>
</evidence>